<reference evidence="9" key="1">
    <citation type="journal article" date="2019" name="Int. J. Syst. Evol. Microbiol.">
        <title>The Global Catalogue of Microorganisms (GCM) 10K type strain sequencing project: providing services to taxonomists for standard genome sequencing and annotation.</title>
        <authorList>
            <consortium name="The Broad Institute Genomics Platform"/>
            <consortium name="The Broad Institute Genome Sequencing Center for Infectious Disease"/>
            <person name="Wu L."/>
            <person name="Ma J."/>
        </authorList>
    </citation>
    <scope>NUCLEOTIDE SEQUENCE [LARGE SCALE GENOMIC DNA]</scope>
    <source>
        <strain evidence="9">JCM 30742</strain>
    </source>
</reference>
<dbReference type="Pfam" id="PF00171">
    <property type="entry name" value="Aldedh"/>
    <property type="match status" value="1"/>
</dbReference>
<feature type="active site" evidence="5">
    <location>
        <position position="249"/>
    </location>
</feature>
<evidence type="ECO:0000256" key="2">
    <source>
        <dbReference type="ARBA" id="ARBA00023002"/>
    </source>
</evidence>
<dbReference type="InterPro" id="IPR015590">
    <property type="entry name" value="Aldehyde_DH_dom"/>
</dbReference>
<evidence type="ECO:0000256" key="4">
    <source>
        <dbReference type="ARBA" id="ARBA00049194"/>
    </source>
</evidence>
<organism evidence="8 9">
    <name type="scientific">Arthrobacter ginkgonis</name>
    <dbReference type="NCBI Taxonomy" id="1630594"/>
    <lineage>
        <taxon>Bacteria</taxon>
        <taxon>Bacillati</taxon>
        <taxon>Actinomycetota</taxon>
        <taxon>Actinomycetes</taxon>
        <taxon>Micrococcales</taxon>
        <taxon>Micrococcaceae</taxon>
        <taxon>Arthrobacter</taxon>
    </lineage>
</organism>
<evidence type="ECO:0000256" key="6">
    <source>
        <dbReference type="RuleBase" id="RU003345"/>
    </source>
</evidence>
<evidence type="ECO:0000259" key="7">
    <source>
        <dbReference type="Pfam" id="PF00171"/>
    </source>
</evidence>
<proteinExistence type="inferred from homology"/>
<dbReference type="PROSITE" id="PS00687">
    <property type="entry name" value="ALDEHYDE_DEHYDR_GLU"/>
    <property type="match status" value="1"/>
</dbReference>
<dbReference type="Gene3D" id="3.40.605.10">
    <property type="entry name" value="Aldehyde Dehydrogenase, Chain A, domain 1"/>
    <property type="match status" value="1"/>
</dbReference>
<accession>A0ABP7C4Y7</accession>
<dbReference type="InterPro" id="IPR016161">
    <property type="entry name" value="Ald_DH/histidinol_DH"/>
</dbReference>
<dbReference type="EMBL" id="BAABEO010000009">
    <property type="protein sequence ID" value="GAA3676809.1"/>
    <property type="molecule type" value="Genomic_DNA"/>
</dbReference>
<name>A0ABP7C4Y7_9MICC</name>
<gene>
    <name evidence="8" type="ORF">GCM10023081_13860</name>
</gene>
<evidence type="ECO:0000256" key="1">
    <source>
        <dbReference type="ARBA" id="ARBA00009986"/>
    </source>
</evidence>
<keyword evidence="2 6" id="KW-0560">Oxidoreductase</keyword>
<dbReference type="InterPro" id="IPR016162">
    <property type="entry name" value="Ald_DH_N"/>
</dbReference>
<evidence type="ECO:0000313" key="8">
    <source>
        <dbReference type="EMBL" id="GAA3676809.1"/>
    </source>
</evidence>
<keyword evidence="9" id="KW-1185">Reference proteome</keyword>
<dbReference type="Proteomes" id="UP001500752">
    <property type="component" value="Unassembled WGS sequence"/>
</dbReference>
<dbReference type="InterPro" id="IPR029510">
    <property type="entry name" value="Ald_DH_CS_GLU"/>
</dbReference>
<feature type="domain" description="Aldehyde dehydrogenase" evidence="7">
    <location>
        <begin position="20"/>
        <end position="473"/>
    </location>
</feature>
<dbReference type="EC" id="1.2.1.3" evidence="3"/>
<dbReference type="Gene3D" id="3.40.309.10">
    <property type="entry name" value="Aldehyde Dehydrogenase, Chain A, domain 2"/>
    <property type="match status" value="1"/>
</dbReference>
<comment type="similarity">
    <text evidence="1 6">Belongs to the aldehyde dehydrogenase family.</text>
</comment>
<comment type="catalytic activity">
    <reaction evidence="4">
        <text>an aldehyde + NAD(+) + H2O = a carboxylate + NADH + 2 H(+)</text>
        <dbReference type="Rhea" id="RHEA:16185"/>
        <dbReference type="ChEBI" id="CHEBI:15377"/>
        <dbReference type="ChEBI" id="CHEBI:15378"/>
        <dbReference type="ChEBI" id="CHEBI:17478"/>
        <dbReference type="ChEBI" id="CHEBI:29067"/>
        <dbReference type="ChEBI" id="CHEBI:57540"/>
        <dbReference type="ChEBI" id="CHEBI:57945"/>
        <dbReference type="EC" id="1.2.1.3"/>
    </reaction>
</comment>
<evidence type="ECO:0000256" key="5">
    <source>
        <dbReference type="PROSITE-ProRule" id="PRU10007"/>
    </source>
</evidence>
<protein>
    <recommendedName>
        <fullName evidence="3">aldehyde dehydrogenase (NAD(+))</fullName>
        <ecNumber evidence="3">1.2.1.3</ecNumber>
    </recommendedName>
</protein>
<dbReference type="PROSITE" id="PS00070">
    <property type="entry name" value="ALDEHYDE_DEHYDR_CYS"/>
    <property type="match status" value="1"/>
</dbReference>
<dbReference type="PANTHER" id="PTHR42804:SF1">
    <property type="entry name" value="ALDEHYDE DEHYDROGENASE-RELATED"/>
    <property type="match status" value="1"/>
</dbReference>
<evidence type="ECO:0000256" key="3">
    <source>
        <dbReference type="ARBA" id="ARBA00024226"/>
    </source>
</evidence>
<dbReference type="CDD" id="cd07139">
    <property type="entry name" value="ALDH_AldA-Rv0768"/>
    <property type="match status" value="1"/>
</dbReference>
<comment type="caution">
    <text evidence="8">The sequence shown here is derived from an EMBL/GenBank/DDBJ whole genome shotgun (WGS) entry which is preliminary data.</text>
</comment>
<dbReference type="RefSeq" id="WP_345149544.1">
    <property type="nucleotide sequence ID" value="NZ_BAABEO010000009.1"/>
</dbReference>
<dbReference type="SUPFAM" id="SSF53720">
    <property type="entry name" value="ALDH-like"/>
    <property type="match status" value="1"/>
</dbReference>
<dbReference type="InterPro" id="IPR016163">
    <property type="entry name" value="Ald_DH_C"/>
</dbReference>
<dbReference type="InterPro" id="IPR016160">
    <property type="entry name" value="Ald_DH_CS_CYS"/>
</dbReference>
<evidence type="ECO:0000313" key="9">
    <source>
        <dbReference type="Proteomes" id="UP001500752"/>
    </source>
</evidence>
<sequence>MNVRNELFIDGRWHAAAPGPGIAVMSPATEEQIGRVPDASVQEVDLAVTAARHAFDAGPWPHLSTAERAQVLERALANLEPKLGEIANLVTAQMGLPTTISRQKAPAGLWVGRYFLDLAREQQTLDLRETRFGPAAVLREPVGVVAAIAPWNSPFNMSIAKVVPALATGCTVVYKPAPETPLDSYLLAEALEAAGLPAGVFNLVTGGRETGRALTAHPGVDKISFTGSTAAGREIARAAGPRFARLQLELGGKSAAIIASDADPAKVIRGIADGTFSNTGQTCSAFSRVLVPSGERDQWVEVLAAAARSFTIGDPFDPATTLGPLASAAQHKRVNGYLALGQSEGARIAVGGGTPAGLERGHYLEPTVLVDADNSMRVSREEIFGPVAVVIGYDGLEEAIAIANDTRYGLHGGVFTEDPATAAHVARSVRAGSFTINRFAHNVQVPFGGVKDSGVGRELGAEGLQAFQELKTVNLTEETAGVFG</sequence>
<dbReference type="PANTHER" id="PTHR42804">
    <property type="entry name" value="ALDEHYDE DEHYDROGENASE"/>
    <property type="match status" value="1"/>
</dbReference>